<evidence type="ECO:0000313" key="1">
    <source>
        <dbReference type="EMBL" id="EGY28738.1"/>
    </source>
</evidence>
<dbReference type="EMBL" id="AGCA01000312">
    <property type="protein sequence ID" value="EGY28738.1"/>
    <property type="molecule type" value="Genomic_DNA"/>
</dbReference>
<organism evidence="1 2">
    <name type="scientific">Candidatus Regiella insecticola 5.15</name>
    <dbReference type="NCBI Taxonomy" id="1005043"/>
    <lineage>
        <taxon>Bacteria</taxon>
        <taxon>Pseudomonadati</taxon>
        <taxon>Pseudomonadota</taxon>
        <taxon>Gammaproteobacteria</taxon>
        <taxon>Enterobacterales</taxon>
        <taxon>Enterobacteriaceae</taxon>
        <taxon>aphid secondary symbionts</taxon>
        <taxon>Candidatus Regiella</taxon>
    </lineage>
</organism>
<dbReference type="Proteomes" id="UP000004116">
    <property type="component" value="Unassembled WGS sequence"/>
</dbReference>
<dbReference type="AlphaFoldDB" id="G2GZT9"/>
<name>G2GZT9_9ENTR</name>
<keyword evidence="2" id="KW-1185">Reference proteome</keyword>
<evidence type="ECO:0000313" key="2">
    <source>
        <dbReference type="Proteomes" id="UP000004116"/>
    </source>
</evidence>
<sequence>MGAGQKGFLPNPLDKLVFILLYLKCYPTYDLQGFLFGLERS</sequence>
<reference evidence="1 2" key="1">
    <citation type="journal article" date="2012" name="Genome Res.">
        <title>Genomic basis of endosymbiont-conferred protection against an insect parasitoid.</title>
        <authorList>
            <person name="Hansen A.K."/>
            <person name="Vorburger C."/>
            <person name="Moran N.A."/>
        </authorList>
    </citation>
    <scope>NUCLEOTIDE SEQUENCE [LARGE SCALE GENOMIC DNA]</scope>
    <source>
        <strain evidence="2">R5.15</strain>
    </source>
</reference>
<proteinExistence type="predicted"/>
<protein>
    <submittedName>
        <fullName evidence="1">Uncharacterized protein</fullName>
    </submittedName>
</protein>
<gene>
    <name evidence="1" type="ORF">Rin_00013160</name>
</gene>
<comment type="caution">
    <text evidence="1">The sequence shown here is derived from an EMBL/GenBank/DDBJ whole genome shotgun (WGS) entry which is preliminary data.</text>
</comment>
<accession>G2GZT9</accession>